<dbReference type="InterPro" id="IPR033985">
    <property type="entry name" value="SusD-like_N"/>
</dbReference>
<dbReference type="SUPFAM" id="SSF48452">
    <property type="entry name" value="TPR-like"/>
    <property type="match status" value="1"/>
</dbReference>
<dbReference type="AlphaFoldDB" id="A0A6B9ZES9"/>
<dbReference type="PROSITE" id="PS51257">
    <property type="entry name" value="PROKAR_LIPOPROTEIN"/>
    <property type="match status" value="1"/>
</dbReference>
<dbReference type="Gene3D" id="1.25.40.390">
    <property type="match status" value="2"/>
</dbReference>
<accession>A0A6B9ZES9</accession>
<proteinExistence type="inferred from homology"/>
<evidence type="ECO:0000256" key="5">
    <source>
        <dbReference type="ARBA" id="ARBA00023237"/>
    </source>
</evidence>
<keyword evidence="10" id="KW-1185">Reference proteome</keyword>
<dbReference type="KEGG" id="chih:GWR21_10515"/>
<evidence type="ECO:0000256" key="3">
    <source>
        <dbReference type="ARBA" id="ARBA00022729"/>
    </source>
</evidence>
<evidence type="ECO:0000313" key="10">
    <source>
        <dbReference type="Proteomes" id="UP000476411"/>
    </source>
</evidence>
<evidence type="ECO:0000313" key="9">
    <source>
        <dbReference type="EMBL" id="QHS60011.1"/>
    </source>
</evidence>
<keyword evidence="3 6" id="KW-0732">Signal</keyword>
<dbReference type="InterPro" id="IPR011990">
    <property type="entry name" value="TPR-like_helical_dom_sf"/>
</dbReference>
<protein>
    <submittedName>
        <fullName evidence="9">RagB/SusD family nutrient uptake outer membrane protein</fullName>
    </submittedName>
</protein>
<evidence type="ECO:0000259" key="7">
    <source>
        <dbReference type="Pfam" id="PF07980"/>
    </source>
</evidence>
<evidence type="ECO:0000256" key="4">
    <source>
        <dbReference type="ARBA" id="ARBA00023136"/>
    </source>
</evidence>
<evidence type="ECO:0000259" key="8">
    <source>
        <dbReference type="Pfam" id="PF14322"/>
    </source>
</evidence>
<feature type="domain" description="RagB/SusD" evidence="7">
    <location>
        <begin position="341"/>
        <end position="459"/>
    </location>
</feature>
<dbReference type="InterPro" id="IPR012944">
    <property type="entry name" value="SusD_RagB_dom"/>
</dbReference>
<feature type="chain" id="PRO_5025651343" evidence="6">
    <location>
        <begin position="20"/>
        <end position="459"/>
    </location>
</feature>
<evidence type="ECO:0000256" key="1">
    <source>
        <dbReference type="ARBA" id="ARBA00004442"/>
    </source>
</evidence>
<comment type="similarity">
    <text evidence="2">Belongs to the SusD family.</text>
</comment>
<name>A0A6B9ZES9_9BACT</name>
<sequence>MMKKLNIAVAALGTMFLAAGCSKYVDIKTQGSLIPGQLVNYRYLLNNTGSFETGGYLPDIASADVDIVDNDQQVGASSSTYTLYFRNCYNWQSPIYENSLDRDRDWEAYYSTIYNSNVIIAEVPGVADGTAEEKAALVAEALTHRADAYLNLVNEYGKPYKAATASADLGVPLLLIPTLDQSLSRASVAEVYSRIEADLKTAALSLPRATQYNTIPGKAAAWSLLARMYLLMGNYPAAGLYADSALSLKSTLLDLTTGTVPLRRSNPETILGKIAGTSFSWAPTTLRLSQELLDLLGPADMRYQLFTADAASMLGAGYTGRFFSYERINYENRSIGTSVPEMMLIKAESLARAGNAGAAMDLVNALRQKRFQPADYVALSAADANDAIVKVVQERRREFFCRFLPWFDQRRLKDDPLFTKTYTRTWQGVTYTLEPSGNRYTFPIAQYYIKLNPELQQNP</sequence>
<dbReference type="Pfam" id="PF07980">
    <property type="entry name" value="SusD_RagB"/>
    <property type="match status" value="1"/>
</dbReference>
<evidence type="ECO:0000256" key="2">
    <source>
        <dbReference type="ARBA" id="ARBA00006275"/>
    </source>
</evidence>
<dbReference type="GO" id="GO:0009279">
    <property type="term" value="C:cell outer membrane"/>
    <property type="evidence" value="ECO:0007669"/>
    <property type="project" value="UniProtKB-SubCell"/>
</dbReference>
<dbReference type="Proteomes" id="UP000476411">
    <property type="component" value="Chromosome"/>
</dbReference>
<dbReference type="EMBL" id="CP048113">
    <property type="protein sequence ID" value="QHS60011.1"/>
    <property type="molecule type" value="Genomic_DNA"/>
</dbReference>
<comment type="subcellular location">
    <subcellularLocation>
        <location evidence="1">Cell outer membrane</location>
    </subcellularLocation>
</comment>
<gene>
    <name evidence="9" type="ORF">GWR21_10515</name>
</gene>
<feature type="domain" description="SusD-like N-terminal" evidence="8">
    <location>
        <begin position="80"/>
        <end position="230"/>
    </location>
</feature>
<organism evidence="9 10">
    <name type="scientific">Chitinophaga agri</name>
    <dbReference type="NCBI Taxonomy" id="2703787"/>
    <lineage>
        <taxon>Bacteria</taxon>
        <taxon>Pseudomonadati</taxon>
        <taxon>Bacteroidota</taxon>
        <taxon>Chitinophagia</taxon>
        <taxon>Chitinophagales</taxon>
        <taxon>Chitinophagaceae</taxon>
        <taxon>Chitinophaga</taxon>
    </lineage>
</organism>
<feature type="signal peptide" evidence="6">
    <location>
        <begin position="1"/>
        <end position="19"/>
    </location>
</feature>
<dbReference type="Pfam" id="PF14322">
    <property type="entry name" value="SusD-like_3"/>
    <property type="match status" value="1"/>
</dbReference>
<reference evidence="9 10" key="1">
    <citation type="submission" date="2020-01" db="EMBL/GenBank/DDBJ databases">
        <title>Complete genome sequence of Chitinophaga sp. H33E-04 isolated from quinoa roots.</title>
        <authorList>
            <person name="Weon H.-Y."/>
            <person name="Lee S.A."/>
        </authorList>
    </citation>
    <scope>NUCLEOTIDE SEQUENCE [LARGE SCALE GENOMIC DNA]</scope>
    <source>
        <strain evidence="9 10">H33E-04</strain>
    </source>
</reference>
<keyword evidence="5" id="KW-0998">Cell outer membrane</keyword>
<evidence type="ECO:0000256" key="6">
    <source>
        <dbReference type="SAM" id="SignalP"/>
    </source>
</evidence>
<keyword evidence="4" id="KW-0472">Membrane</keyword>